<proteinExistence type="predicted"/>
<gene>
    <name evidence="2" type="ORF">L210DRAFT_3615341</name>
</gene>
<reference evidence="2" key="2">
    <citation type="journal article" date="2020" name="Nat. Commun.">
        <title>Large-scale genome sequencing of mycorrhizal fungi provides insights into the early evolution of symbiotic traits.</title>
        <authorList>
            <person name="Miyauchi S."/>
            <person name="Kiss E."/>
            <person name="Kuo A."/>
            <person name="Drula E."/>
            <person name="Kohler A."/>
            <person name="Sanchez-Garcia M."/>
            <person name="Morin E."/>
            <person name="Andreopoulos B."/>
            <person name="Barry K.W."/>
            <person name="Bonito G."/>
            <person name="Buee M."/>
            <person name="Carver A."/>
            <person name="Chen C."/>
            <person name="Cichocki N."/>
            <person name="Clum A."/>
            <person name="Culley D."/>
            <person name="Crous P.W."/>
            <person name="Fauchery L."/>
            <person name="Girlanda M."/>
            <person name="Hayes R.D."/>
            <person name="Keri Z."/>
            <person name="LaButti K."/>
            <person name="Lipzen A."/>
            <person name="Lombard V."/>
            <person name="Magnuson J."/>
            <person name="Maillard F."/>
            <person name="Murat C."/>
            <person name="Nolan M."/>
            <person name="Ohm R.A."/>
            <person name="Pangilinan J."/>
            <person name="Pereira M.F."/>
            <person name="Perotto S."/>
            <person name="Peter M."/>
            <person name="Pfister S."/>
            <person name="Riley R."/>
            <person name="Sitrit Y."/>
            <person name="Stielow J.B."/>
            <person name="Szollosi G."/>
            <person name="Zifcakova L."/>
            <person name="Stursova M."/>
            <person name="Spatafora J.W."/>
            <person name="Tedersoo L."/>
            <person name="Vaario L.M."/>
            <person name="Yamada A."/>
            <person name="Yan M."/>
            <person name="Wang P."/>
            <person name="Xu J."/>
            <person name="Bruns T."/>
            <person name="Baldrian P."/>
            <person name="Vilgalys R."/>
            <person name="Dunand C."/>
            <person name="Henrissat B."/>
            <person name="Grigoriev I.V."/>
            <person name="Hibbett D."/>
            <person name="Nagy L.G."/>
            <person name="Martin F.M."/>
        </authorList>
    </citation>
    <scope>NUCLEOTIDE SEQUENCE</scope>
    <source>
        <strain evidence="2">BED1</strain>
    </source>
</reference>
<reference evidence="2" key="1">
    <citation type="submission" date="2019-10" db="EMBL/GenBank/DDBJ databases">
        <authorList>
            <consortium name="DOE Joint Genome Institute"/>
            <person name="Kuo A."/>
            <person name="Miyauchi S."/>
            <person name="Kiss E."/>
            <person name="Drula E."/>
            <person name="Kohler A."/>
            <person name="Sanchez-Garcia M."/>
            <person name="Andreopoulos B."/>
            <person name="Barry K.W."/>
            <person name="Bonito G."/>
            <person name="Buee M."/>
            <person name="Carver A."/>
            <person name="Chen C."/>
            <person name="Cichocki N."/>
            <person name="Clum A."/>
            <person name="Culley D."/>
            <person name="Crous P.W."/>
            <person name="Fauchery L."/>
            <person name="Girlanda M."/>
            <person name="Hayes R."/>
            <person name="Keri Z."/>
            <person name="LaButti K."/>
            <person name="Lipzen A."/>
            <person name="Lombard V."/>
            <person name="Magnuson J."/>
            <person name="Maillard F."/>
            <person name="Morin E."/>
            <person name="Murat C."/>
            <person name="Nolan M."/>
            <person name="Ohm R."/>
            <person name="Pangilinan J."/>
            <person name="Pereira M."/>
            <person name="Perotto S."/>
            <person name="Peter M."/>
            <person name="Riley R."/>
            <person name="Sitrit Y."/>
            <person name="Stielow B."/>
            <person name="Szollosi G."/>
            <person name="Zifcakova L."/>
            <person name="Stursova M."/>
            <person name="Spatafora J.W."/>
            <person name="Tedersoo L."/>
            <person name="Vaario L.-M."/>
            <person name="Yamada A."/>
            <person name="Yan M."/>
            <person name="Wang P."/>
            <person name="Xu J."/>
            <person name="Bruns T."/>
            <person name="Baldrian P."/>
            <person name="Vilgalys R."/>
            <person name="Henrissat B."/>
            <person name="Grigoriev I.V."/>
            <person name="Hibbett D."/>
            <person name="Nagy L.G."/>
            <person name="Martin F.M."/>
        </authorList>
    </citation>
    <scope>NUCLEOTIDE SEQUENCE</scope>
    <source>
        <strain evidence="2">BED1</strain>
    </source>
</reference>
<name>A0AAD4G773_BOLED</name>
<accession>A0AAD4G773</accession>
<comment type="caution">
    <text evidence="2">The sequence shown here is derived from an EMBL/GenBank/DDBJ whole genome shotgun (WGS) entry which is preliminary data.</text>
</comment>
<organism evidence="2 3">
    <name type="scientific">Boletus edulis BED1</name>
    <dbReference type="NCBI Taxonomy" id="1328754"/>
    <lineage>
        <taxon>Eukaryota</taxon>
        <taxon>Fungi</taxon>
        <taxon>Dikarya</taxon>
        <taxon>Basidiomycota</taxon>
        <taxon>Agaricomycotina</taxon>
        <taxon>Agaricomycetes</taxon>
        <taxon>Agaricomycetidae</taxon>
        <taxon>Boletales</taxon>
        <taxon>Boletineae</taxon>
        <taxon>Boletaceae</taxon>
        <taxon>Boletoideae</taxon>
        <taxon>Boletus</taxon>
    </lineage>
</organism>
<dbReference type="Proteomes" id="UP001194468">
    <property type="component" value="Unassembled WGS sequence"/>
</dbReference>
<protein>
    <submittedName>
        <fullName evidence="2">Uncharacterized protein</fullName>
    </submittedName>
</protein>
<evidence type="ECO:0000313" key="3">
    <source>
        <dbReference type="Proteomes" id="UP001194468"/>
    </source>
</evidence>
<evidence type="ECO:0000313" key="2">
    <source>
        <dbReference type="EMBL" id="KAF8422143.1"/>
    </source>
</evidence>
<keyword evidence="3" id="KW-1185">Reference proteome</keyword>
<sequence length="245" mass="28360">MSHSTDPGKLNKDCIRLSPYDKSGRGFHHECTGRLLCPVEYDWNDMEHRAKIRDWHPNFLVTANSWPTFLYKDNDYDESDPTKVDVPIWEVIPAHITLKAFKHIFTSPSSADEDENTDVDRRVGPKRRHGERRTRNHVAHLLKMKSVEPRAIAYVAVQLRFALSDCGAWRNTDCLFNHVDFYNSIARWFEEVDDAEDKAFVEDLLLWWNREVFGVEAVTAYAPQDASKMSVATSFKRRRTGGSTV</sequence>
<dbReference type="AlphaFoldDB" id="A0AAD4G773"/>
<evidence type="ECO:0000256" key="1">
    <source>
        <dbReference type="SAM" id="MobiDB-lite"/>
    </source>
</evidence>
<feature type="region of interest" description="Disordered" evidence="1">
    <location>
        <begin position="109"/>
        <end position="132"/>
    </location>
</feature>
<dbReference type="InterPro" id="IPR046521">
    <property type="entry name" value="DUF6698"/>
</dbReference>
<dbReference type="Pfam" id="PF20414">
    <property type="entry name" value="DUF6698"/>
    <property type="match status" value="1"/>
</dbReference>
<dbReference type="EMBL" id="WHUW01000132">
    <property type="protein sequence ID" value="KAF8422143.1"/>
    <property type="molecule type" value="Genomic_DNA"/>
</dbReference>